<reference evidence="1" key="1">
    <citation type="submission" date="2023-04" db="EMBL/GenBank/DDBJ databases">
        <title>Draft Genome sequencing of Naganishia species isolated from polar environments using Oxford Nanopore Technology.</title>
        <authorList>
            <person name="Leo P."/>
            <person name="Venkateswaran K."/>
        </authorList>
    </citation>
    <scope>NUCLEOTIDE SEQUENCE</scope>
    <source>
        <strain evidence="1">MNA-CCFEE 5425</strain>
    </source>
</reference>
<dbReference type="EMBL" id="JASBWU010000003">
    <property type="protein sequence ID" value="KAJ9123098.1"/>
    <property type="molecule type" value="Genomic_DNA"/>
</dbReference>
<proteinExistence type="predicted"/>
<name>A0ACC2XGE7_9TREE</name>
<accession>A0ACC2XGE7</accession>
<keyword evidence="2" id="KW-1185">Reference proteome</keyword>
<gene>
    <name evidence="1" type="ORF">QFC22_001288</name>
</gene>
<comment type="caution">
    <text evidence="1">The sequence shown here is derived from an EMBL/GenBank/DDBJ whole genome shotgun (WGS) entry which is preliminary data.</text>
</comment>
<protein>
    <submittedName>
        <fullName evidence="1">Uncharacterized protein</fullName>
    </submittedName>
</protein>
<evidence type="ECO:0000313" key="1">
    <source>
        <dbReference type="EMBL" id="KAJ9123098.1"/>
    </source>
</evidence>
<sequence length="221" mass="25637">MSSHIERLVSLRTHTLFAPYVDQDLQNTNKHVRLTQDRPSEMGWLWSRMPIRVDNYQIEVEFKINGKGHSLFGDGMALWLTKDRAQPGPVFGSVDYFTGLAIFLDTYANSRHPYSFPRVTAMLGDGKTAYDHEHDNEKTELAGCSVDVRRREVATKLRLTYLKEQRKLQLQLQTEKWEEWKVCFEVSDFEMPATEIYLGFSAITGEVSDAHESVEEIDEQW</sequence>
<organism evidence="1 2">
    <name type="scientific">Naganishia vaughanmartiniae</name>
    <dbReference type="NCBI Taxonomy" id="1424756"/>
    <lineage>
        <taxon>Eukaryota</taxon>
        <taxon>Fungi</taxon>
        <taxon>Dikarya</taxon>
        <taxon>Basidiomycota</taxon>
        <taxon>Agaricomycotina</taxon>
        <taxon>Tremellomycetes</taxon>
        <taxon>Filobasidiales</taxon>
        <taxon>Filobasidiaceae</taxon>
        <taxon>Naganishia</taxon>
    </lineage>
</organism>
<dbReference type="Proteomes" id="UP001243375">
    <property type="component" value="Unassembled WGS sequence"/>
</dbReference>
<evidence type="ECO:0000313" key="2">
    <source>
        <dbReference type="Proteomes" id="UP001243375"/>
    </source>
</evidence>